<sequence length="2241" mass="245398">MPANLAFNFWLEHEEWQKRCHDNSSVWTLTWWMSVPLGPGMDRIMNMVSSHQQALHQLVDSQHETLREALRHADVGDEVVQAEPAHQMLVLEGAFQCLEHRARPLQPLLPPDIDPAPHTLQWTSQSETVSIPSPRASDDVMDHAVSAKIQEIDSQLESEIQNGGADPDSITARGICIALDTVNLKTIVVSSVEAPQLCRNLGRMSEGTNPFGGKDQGKSPILMRLDMLAGIFVLLNSLVMAVELELEGRATGSKIGLETLPGVDMSDFFNACDNIFAVLYFLELCARVYFEGCRFFRGAANWFDIFLATTTCLDVWLLRPMALGGGATDQMILLRLARAVKSMRAIRMVRTLRLFRGLRVLVMACISFLPSLCWSMVLLAVFMIMGALMLGNLLQEFIANPEEDVMWREWIWVHYGTALRSMYTLYEITFAGNWPTYARPVIDQVSAVFSIFFLAYITLVVFAVIRVITAIFLKDTLDAASNDAEHLVVERLQKKSQYVKKLEKVFQAIDETGNGMISQSQLSSVLQDPIVRAYFQTLELDVHEGAALFHIIDNGDGEVTLEEFIDGILRCKGPARAIDQVAMRADLNKLQRELENLSHKLDKDAPRDDSLRAQFRKASALQLHNLAVFTRQEVSSFPLRSKNSCTISIEGPLDSALPLLEYLRPAAQDHLQGSVPRADSPTSRADLEEKIAYAEPGVQGRGPDWYLLVQSGPPAPHLPCYCLHLCCWPVMASLFSLEDLSPYHLSRQLLIYEHPAHDGDGLTECLAALVMKRDLGFLLALPRGILDDAEVSQGLVAPMDAMLGPTHPAEVPSMVMSGPGLVTGDGRPVQVTFADLSVDALGRLSAYDPEGPPELLVAFDVGAPDLVPEPSALLTAAQTWTSDPDMAASERVTFYSADEALPRQPRQKQRGPDLFCTPPPRAATGNSEPGPGQPAHEKPKRPTMAGLAAQLETLCATLPAISSKLAEVDLKQQELTSMVSAGGAAPLKQPLSGASALGAGPPGRAAEETADLEALTTLVQQLAAAGGWFTREDLAQGRGMFFQQMCANMTRRMMPSQQPGAGPAEMLAQGISLSRYWERFGGWSASRDLGLLAYQVGLIFDALLNERVDLAKDHLALLAVCLEQAAMDGGRMEVAFQMTFLEDPPSSMFMARAGPSARGRAFAPLASQRWVSVILTHLRELDTIQDTASESADSPPRRRPPKKKCAHGLPHAQKQRLYLHRVVHIVVAALNFVHDCGRWAPRHLLWREPNASQKACFGRVRSFVVACFSRKEEFPLPPGRSGPDLVARLLELETFAGAFGLVGSSCTSDLLANFGPVPGVPPSAELPQLQPYRSLDVSRLRLHGTGSWHIAPFLEGSLWLPFQEPNILRHGLPLGTEDLPDFEKEDAEEHLKLALLWDARGLLQLAPPLPAGEAFQRSCRIFNSYKSPEADRQIGDRRPANKAELHLPGPSQFLPQGNLLTAYRLPRRKAQLTAYVSDRRDFYHQVAVSRARADCNRLPFAYPAGSFKGTSALADLGLASPPVRGHGPPRPGLLVPQTYVPAFRSLLQGDHLGVEFALEGHSQLLAAHHALLPAARVQGSAMLPLGPTWQALVIDDLVAAPLGRRVALAVLSLRAARLPITSPRLLSRLSGAWVSCAMFRRCSMCIFHRVFGPESRAAPGSPPHEPVPQPRKLAQEFCLASALLPLFASNIAVHQHSRAFATDASLALGAFCETEVGEELAHSLWLNGDRKGAYSRLSVGAEDVWGPPAGVEAVPPSLPFVLDLLEIGHPLGPVSAKAVDRGLRVGPPIHCTRSPHYAIEDPDFFAWLYAVLKEGRVLALVLHPPVGPLSVCCGPPGSKLKSTRGKLAKTLGARCLLFFRCPFCVPCPASRARCLKPTPLACLEDHCSGNERLDTPGLPVRFWEQPGKNRAFAGDQFAAHRFQRECCCSVAPTEAECDFFGHLPLGLVEAAADSFAAAGREQARGQEKPKPALESVLANDLLAAGAWRVRRVLKWKGAHHINVLELSSLAVLLRELALEAPDSRISILLDSAVAKAAAAKGRSTSFALAPGLARACALQLAYGLYMSLGFAPTRLNIADDPTRFTELRPRAQISLCKALPTWALHGLGARRFSRPLASWSRLFLIVLCAWGPPSYLVLSALGGAAEPSPTGGCPARLRLHTWFPRRRTWSFSFSRQCRSPLRPTKLFCRERSWSRLVFFLLAARPLVGSSTFAYTTALLRLPPYLQPTLDFLPRPFLDFPV</sequence>
<dbReference type="PANTHER" id="PTHR47131">
    <property type="entry name" value="CATION CHANNEL SPERM-ASSOCIATED PROTEIN 3"/>
    <property type="match status" value="1"/>
</dbReference>
<dbReference type="InterPro" id="IPR005821">
    <property type="entry name" value="Ion_trans_dom"/>
</dbReference>
<dbReference type="InterPro" id="IPR011992">
    <property type="entry name" value="EF-hand-dom_pair"/>
</dbReference>
<keyword evidence="4 6" id="KW-0472">Membrane</keyword>
<comment type="caution">
    <text evidence="8">The sequence shown here is derived from an EMBL/GenBank/DDBJ whole genome shotgun (WGS) entry which is preliminary data.</text>
</comment>
<feature type="compositionally biased region" description="Basic residues" evidence="5">
    <location>
        <begin position="1197"/>
        <end position="1206"/>
    </location>
</feature>
<dbReference type="OrthoDB" id="191686at2759"/>
<dbReference type="CDD" id="cd00051">
    <property type="entry name" value="EFh"/>
    <property type="match status" value="1"/>
</dbReference>
<dbReference type="GO" id="GO:0048240">
    <property type="term" value="P:sperm capacitation"/>
    <property type="evidence" value="ECO:0007669"/>
    <property type="project" value="TreeGrafter"/>
</dbReference>
<comment type="subcellular location">
    <subcellularLocation>
        <location evidence="1">Membrane</location>
        <topology evidence="1">Multi-pass membrane protein</topology>
    </subcellularLocation>
</comment>
<keyword evidence="3 6" id="KW-1133">Transmembrane helix</keyword>
<dbReference type="Pfam" id="PF00520">
    <property type="entry name" value="Ion_trans"/>
    <property type="match status" value="1"/>
</dbReference>
<dbReference type="GO" id="GO:0006814">
    <property type="term" value="P:sodium ion transport"/>
    <property type="evidence" value="ECO:0007669"/>
    <property type="project" value="TreeGrafter"/>
</dbReference>
<evidence type="ECO:0000256" key="4">
    <source>
        <dbReference type="ARBA" id="ARBA00023136"/>
    </source>
</evidence>
<evidence type="ECO:0000313" key="9">
    <source>
        <dbReference type="Proteomes" id="UP000186817"/>
    </source>
</evidence>
<keyword evidence="2 6" id="KW-0812">Transmembrane</keyword>
<dbReference type="PROSITE" id="PS50222">
    <property type="entry name" value="EF_HAND_2"/>
    <property type="match status" value="1"/>
</dbReference>
<dbReference type="SUPFAM" id="SSF47473">
    <property type="entry name" value="EF-hand"/>
    <property type="match status" value="1"/>
</dbReference>
<feature type="region of interest" description="Disordered" evidence="5">
    <location>
        <begin position="895"/>
        <end position="943"/>
    </location>
</feature>
<keyword evidence="9" id="KW-1185">Reference proteome</keyword>
<feature type="transmembrane region" description="Helical" evidence="6">
    <location>
        <begin position="447"/>
        <end position="473"/>
    </location>
</feature>
<dbReference type="InterPro" id="IPR027359">
    <property type="entry name" value="Volt_channel_dom_sf"/>
</dbReference>
<proteinExistence type="predicted"/>
<dbReference type="Gene3D" id="1.10.287.70">
    <property type="match status" value="1"/>
</dbReference>
<evidence type="ECO:0000256" key="2">
    <source>
        <dbReference type="ARBA" id="ARBA00022692"/>
    </source>
</evidence>
<protein>
    <submittedName>
        <fullName evidence="8">Voltage-dependent T-type calcium channel subunit alpha-1I</fullName>
    </submittedName>
</protein>
<dbReference type="Gene3D" id="1.10.238.10">
    <property type="entry name" value="EF-hand"/>
    <property type="match status" value="1"/>
</dbReference>
<evidence type="ECO:0000256" key="3">
    <source>
        <dbReference type="ARBA" id="ARBA00022989"/>
    </source>
</evidence>
<evidence type="ECO:0000256" key="5">
    <source>
        <dbReference type="SAM" id="MobiDB-lite"/>
    </source>
</evidence>
<evidence type="ECO:0000256" key="6">
    <source>
        <dbReference type="SAM" id="Phobius"/>
    </source>
</evidence>
<dbReference type="InterPro" id="IPR002048">
    <property type="entry name" value="EF_hand_dom"/>
</dbReference>
<dbReference type="GO" id="GO:0036128">
    <property type="term" value="C:CatSper complex"/>
    <property type="evidence" value="ECO:0007669"/>
    <property type="project" value="TreeGrafter"/>
</dbReference>
<dbReference type="GO" id="GO:0005509">
    <property type="term" value="F:calcium ion binding"/>
    <property type="evidence" value="ECO:0007669"/>
    <property type="project" value="InterPro"/>
</dbReference>
<feature type="region of interest" description="Disordered" evidence="5">
    <location>
        <begin position="1185"/>
        <end position="1209"/>
    </location>
</feature>
<dbReference type="GO" id="GO:0005245">
    <property type="term" value="F:voltage-gated calcium channel activity"/>
    <property type="evidence" value="ECO:0007669"/>
    <property type="project" value="TreeGrafter"/>
</dbReference>
<name>A0A1Q9DCU1_SYMMI</name>
<evidence type="ECO:0000259" key="7">
    <source>
        <dbReference type="PROSITE" id="PS50222"/>
    </source>
</evidence>
<feature type="domain" description="EF-hand" evidence="7">
    <location>
        <begin position="497"/>
        <end position="532"/>
    </location>
</feature>
<dbReference type="GO" id="GO:0001669">
    <property type="term" value="C:acrosomal vesicle"/>
    <property type="evidence" value="ECO:0007669"/>
    <property type="project" value="TreeGrafter"/>
</dbReference>
<gene>
    <name evidence="8" type="primary">Cacna1i</name>
    <name evidence="8" type="ORF">AK812_SmicGene25149</name>
</gene>
<dbReference type="GO" id="GO:0030317">
    <property type="term" value="P:flagellated sperm motility"/>
    <property type="evidence" value="ECO:0007669"/>
    <property type="project" value="TreeGrafter"/>
</dbReference>
<accession>A0A1Q9DCU1</accession>
<feature type="transmembrane region" description="Helical" evidence="6">
    <location>
        <begin position="358"/>
        <end position="390"/>
    </location>
</feature>
<dbReference type="PANTHER" id="PTHR47131:SF1">
    <property type="entry name" value="CATION CHANNEL SPERM-ASSOCIATED PROTEIN 3"/>
    <property type="match status" value="1"/>
</dbReference>
<evidence type="ECO:0000256" key="1">
    <source>
        <dbReference type="ARBA" id="ARBA00004141"/>
    </source>
</evidence>
<dbReference type="Proteomes" id="UP000186817">
    <property type="component" value="Unassembled WGS sequence"/>
</dbReference>
<dbReference type="EMBL" id="LSRX01000598">
    <property type="protein sequence ID" value="OLP92979.1"/>
    <property type="molecule type" value="Genomic_DNA"/>
</dbReference>
<dbReference type="SUPFAM" id="SSF81324">
    <property type="entry name" value="Voltage-gated potassium channels"/>
    <property type="match status" value="1"/>
</dbReference>
<evidence type="ECO:0000313" key="8">
    <source>
        <dbReference type="EMBL" id="OLP92979.1"/>
    </source>
</evidence>
<dbReference type="Gene3D" id="1.20.120.350">
    <property type="entry name" value="Voltage-gated potassium channels. Chain C"/>
    <property type="match status" value="1"/>
</dbReference>
<organism evidence="8 9">
    <name type="scientific">Symbiodinium microadriaticum</name>
    <name type="common">Dinoflagellate</name>
    <name type="synonym">Zooxanthella microadriatica</name>
    <dbReference type="NCBI Taxonomy" id="2951"/>
    <lineage>
        <taxon>Eukaryota</taxon>
        <taxon>Sar</taxon>
        <taxon>Alveolata</taxon>
        <taxon>Dinophyceae</taxon>
        <taxon>Suessiales</taxon>
        <taxon>Symbiodiniaceae</taxon>
        <taxon>Symbiodinium</taxon>
    </lineage>
</organism>
<reference evidence="8 9" key="1">
    <citation type="submission" date="2016-02" db="EMBL/GenBank/DDBJ databases">
        <title>Genome analysis of coral dinoflagellate symbionts highlights evolutionary adaptations to a symbiotic lifestyle.</title>
        <authorList>
            <person name="Aranda M."/>
            <person name="Li Y."/>
            <person name="Liew Y.J."/>
            <person name="Baumgarten S."/>
            <person name="Simakov O."/>
            <person name="Wilson M."/>
            <person name="Piel J."/>
            <person name="Ashoor H."/>
            <person name="Bougouffa S."/>
            <person name="Bajic V.B."/>
            <person name="Ryu T."/>
            <person name="Ravasi T."/>
            <person name="Bayer T."/>
            <person name="Micklem G."/>
            <person name="Kim H."/>
            <person name="Bhak J."/>
            <person name="Lajeunesse T.C."/>
            <person name="Voolstra C.R."/>
        </authorList>
    </citation>
    <scope>NUCLEOTIDE SEQUENCE [LARGE SCALE GENOMIC DNA]</scope>
    <source>
        <strain evidence="8 9">CCMP2467</strain>
    </source>
</reference>